<keyword evidence="1" id="KW-0472">Membrane</keyword>
<accession>A0A2Z2NU67</accession>
<feature type="domain" description="Fatty acid desaturase" evidence="2">
    <location>
        <begin position="42"/>
        <end position="278"/>
    </location>
</feature>
<proteinExistence type="predicted"/>
<dbReference type="AlphaFoldDB" id="A0A2Z2NU67"/>
<sequence>MPIRPFIPLRSHDVEWPTLIVLAGCYGAYGVVTWAASGLGPVVSVVLLAVILALHSSLQHEVIHGHPFGNKTGNALLVFPPIGLFVPYQRFRDTHLAHHRDSFLTDPYDDPESSYLDLLVLHRLPRSLQYLFRLNNTLFGRMLLGPVMGLSQFYYTDCKRILRREKGVIRAYIYHLLGLAMVIDWLGSFASMSVGMYILAAYLGMSILKIRTYLEHQANESAPGRTAVVNDRGPLAWLFLYNNFHSVHHLHPRLPWYRLSAFFDKHRAALLVRNEHYFYASYTEVFRRYLWCEKDSVAHPLWSFHNRTLPVDMTGDNVHETKP</sequence>
<dbReference type="RefSeq" id="WP_088918742.1">
    <property type="nucleotide sequence ID" value="NZ_CP018632.1"/>
</dbReference>
<evidence type="ECO:0000313" key="4">
    <source>
        <dbReference type="Proteomes" id="UP000250079"/>
    </source>
</evidence>
<dbReference type="GO" id="GO:0006629">
    <property type="term" value="P:lipid metabolic process"/>
    <property type="evidence" value="ECO:0007669"/>
    <property type="project" value="InterPro"/>
</dbReference>
<dbReference type="Proteomes" id="UP000250079">
    <property type="component" value="Chromosome"/>
</dbReference>
<name>A0A2Z2NU67_9GAMM</name>
<keyword evidence="1" id="KW-0812">Transmembrane</keyword>
<dbReference type="EMBL" id="CP018632">
    <property type="protein sequence ID" value="ASJ73581.1"/>
    <property type="molecule type" value="Genomic_DNA"/>
</dbReference>
<keyword evidence="4" id="KW-1185">Reference proteome</keyword>
<organism evidence="3 4">
    <name type="scientific">Granulosicoccus antarcticus IMCC3135</name>
    <dbReference type="NCBI Taxonomy" id="1192854"/>
    <lineage>
        <taxon>Bacteria</taxon>
        <taxon>Pseudomonadati</taxon>
        <taxon>Pseudomonadota</taxon>
        <taxon>Gammaproteobacteria</taxon>
        <taxon>Chromatiales</taxon>
        <taxon>Granulosicoccaceae</taxon>
        <taxon>Granulosicoccus</taxon>
    </lineage>
</organism>
<reference evidence="3 4" key="1">
    <citation type="submission" date="2016-12" db="EMBL/GenBank/DDBJ databases">
        <authorList>
            <person name="Song W.-J."/>
            <person name="Kurnit D.M."/>
        </authorList>
    </citation>
    <scope>NUCLEOTIDE SEQUENCE [LARGE SCALE GENOMIC DNA]</scope>
    <source>
        <strain evidence="3 4">IMCC3135</strain>
    </source>
</reference>
<dbReference type="KEGG" id="gai:IMCC3135_17500"/>
<dbReference type="InterPro" id="IPR005804">
    <property type="entry name" value="FA_desaturase_dom"/>
</dbReference>
<feature type="transmembrane region" description="Helical" evidence="1">
    <location>
        <begin position="138"/>
        <end position="155"/>
    </location>
</feature>
<protein>
    <recommendedName>
        <fullName evidence="2">Fatty acid desaturase domain-containing protein</fullName>
    </recommendedName>
</protein>
<gene>
    <name evidence="3" type="ORF">IMCC3135_17500</name>
</gene>
<dbReference type="CDD" id="cd03509">
    <property type="entry name" value="DesA_FADS-like"/>
    <property type="match status" value="1"/>
</dbReference>
<evidence type="ECO:0000256" key="1">
    <source>
        <dbReference type="SAM" id="Phobius"/>
    </source>
</evidence>
<dbReference type="OrthoDB" id="784276at2"/>
<keyword evidence="1" id="KW-1133">Transmembrane helix</keyword>
<feature type="transmembrane region" description="Helical" evidence="1">
    <location>
        <begin position="20"/>
        <end position="53"/>
    </location>
</feature>
<dbReference type="Pfam" id="PF00487">
    <property type="entry name" value="FA_desaturase"/>
    <property type="match status" value="1"/>
</dbReference>
<evidence type="ECO:0000313" key="3">
    <source>
        <dbReference type="EMBL" id="ASJ73581.1"/>
    </source>
</evidence>
<evidence type="ECO:0000259" key="2">
    <source>
        <dbReference type="Pfam" id="PF00487"/>
    </source>
</evidence>